<organism evidence="1 2">
    <name type="scientific">Paramarasmius palmivorus</name>
    <dbReference type="NCBI Taxonomy" id="297713"/>
    <lineage>
        <taxon>Eukaryota</taxon>
        <taxon>Fungi</taxon>
        <taxon>Dikarya</taxon>
        <taxon>Basidiomycota</taxon>
        <taxon>Agaricomycotina</taxon>
        <taxon>Agaricomycetes</taxon>
        <taxon>Agaricomycetidae</taxon>
        <taxon>Agaricales</taxon>
        <taxon>Marasmiineae</taxon>
        <taxon>Marasmiaceae</taxon>
        <taxon>Paramarasmius</taxon>
    </lineage>
</organism>
<accession>A0AAW0DQ94</accession>
<evidence type="ECO:0000313" key="2">
    <source>
        <dbReference type="Proteomes" id="UP001383192"/>
    </source>
</evidence>
<proteinExistence type="predicted"/>
<dbReference type="EMBL" id="JAYKXP010000008">
    <property type="protein sequence ID" value="KAK7054898.1"/>
    <property type="molecule type" value="Genomic_DNA"/>
</dbReference>
<sequence>MSNRLQRQVQRERFNGIEEVEITVKATRQLHIESTVRLWKWRHHQCGVYAGSDFLQRANVQGQCYRSAVEANITMLLLSLIHSTIRSMLTSNFLGPDLRNWTTFIDHSYNRAVQPSPLILATTIQNHQPHTGGNFGNGTNNNTFSYSDAAGNTYNRRVNAAFNNITLDVEGGSLASSGLRSASLDPPSVDSEQAYFAFAGAHLPGGLKVQVEV</sequence>
<name>A0AAW0DQ94_9AGAR</name>
<reference evidence="1 2" key="1">
    <citation type="submission" date="2024-01" db="EMBL/GenBank/DDBJ databases">
        <title>A draft genome for a cacao thread blight-causing isolate of Paramarasmius palmivorus.</title>
        <authorList>
            <person name="Baruah I.K."/>
            <person name="Bukari Y."/>
            <person name="Amoako-Attah I."/>
            <person name="Meinhardt L.W."/>
            <person name="Bailey B.A."/>
            <person name="Cohen S.P."/>
        </authorList>
    </citation>
    <scope>NUCLEOTIDE SEQUENCE [LARGE SCALE GENOMIC DNA]</scope>
    <source>
        <strain evidence="1 2">GH-12</strain>
    </source>
</reference>
<keyword evidence="2" id="KW-1185">Reference proteome</keyword>
<protein>
    <submittedName>
        <fullName evidence="1">Uncharacterized protein</fullName>
    </submittedName>
</protein>
<comment type="caution">
    <text evidence="1">The sequence shown here is derived from an EMBL/GenBank/DDBJ whole genome shotgun (WGS) entry which is preliminary data.</text>
</comment>
<dbReference type="Proteomes" id="UP001383192">
    <property type="component" value="Unassembled WGS sequence"/>
</dbReference>
<evidence type="ECO:0000313" key="1">
    <source>
        <dbReference type="EMBL" id="KAK7054898.1"/>
    </source>
</evidence>
<dbReference type="AlphaFoldDB" id="A0AAW0DQ94"/>
<gene>
    <name evidence="1" type="ORF">VNI00_003361</name>
</gene>